<evidence type="ECO:0000259" key="8">
    <source>
        <dbReference type="PROSITE" id="PS50109"/>
    </source>
</evidence>
<feature type="transmembrane region" description="Helical" evidence="7">
    <location>
        <begin position="110"/>
        <end position="130"/>
    </location>
</feature>
<comment type="catalytic activity">
    <reaction evidence="1">
        <text>ATP + protein L-histidine = ADP + protein N-phospho-L-histidine.</text>
        <dbReference type="EC" id="2.7.13.3"/>
    </reaction>
</comment>
<feature type="transmembrane region" description="Helical" evidence="7">
    <location>
        <begin position="12"/>
        <end position="32"/>
    </location>
</feature>
<dbReference type="SUPFAM" id="SSF55874">
    <property type="entry name" value="ATPase domain of HSP90 chaperone/DNA topoisomerase II/histidine kinase"/>
    <property type="match status" value="1"/>
</dbReference>
<organism evidence="9 10">
    <name type="scientific">Halorientalis pallida</name>
    <dbReference type="NCBI Taxonomy" id="2479928"/>
    <lineage>
        <taxon>Archaea</taxon>
        <taxon>Methanobacteriati</taxon>
        <taxon>Methanobacteriota</taxon>
        <taxon>Stenosarchaea group</taxon>
        <taxon>Halobacteria</taxon>
        <taxon>Halobacteriales</taxon>
        <taxon>Haloarculaceae</taxon>
        <taxon>Halorientalis</taxon>
    </lineage>
</organism>
<evidence type="ECO:0000256" key="5">
    <source>
        <dbReference type="ARBA" id="ARBA00022777"/>
    </source>
</evidence>
<gene>
    <name evidence="9" type="ORF">EAF64_02095</name>
</gene>
<dbReference type="CDD" id="cd00075">
    <property type="entry name" value="HATPase"/>
    <property type="match status" value="1"/>
</dbReference>
<accession>A0A498KZI6</accession>
<dbReference type="AlphaFoldDB" id="A0A498KZI6"/>
<dbReference type="PANTHER" id="PTHR44936:SF10">
    <property type="entry name" value="SENSOR PROTEIN RSTB"/>
    <property type="match status" value="1"/>
</dbReference>
<keyword evidence="7" id="KW-0472">Membrane</keyword>
<dbReference type="InterPro" id="IPR003594">
    <property type="entry name" value="HATPase_dom"/>
</dbReference>
<dbReference type="InterPro" id="IPR004358">
    <property type="entry name" value="Sig_transdc_His_kin-like_C"/>
</dbReference>
<proteinExistence type="predicted"/>
<keyword evidence="4" id="KW-0547">Nucleotide-binding</keyword>
<dbReference type="Gene3D" id="3.30.565.10">
    <property type="entry name" value="Histidine kinase-like ATPase, C-terminal domain"/>
    <property type="match status" value="1"/>
</dbReference>
<dbReference type="PROSITE" id="PS50109">
    <property type="entry name" value="HIS_KIN"/>
    <property type="match status" value="1"/>
</dbReference>
<keyword evidence="6" id="KW-0067">ATP-binding</keyword>
<feature type="transmembrane region" description="Helical" evidence="7">
    <location>
        <begin position="77"/>
        <end position="98"/>
    </location>
</feature>
<dbReference type="PANTHER" id="PTHR44936">
    <property type="entry name" value="SENSOR PROTEIN CREC"/>
    <property type="match status" value="1"/>
</dbReference>
<dbReference type="EC" id="2.7.13.3" evidence="2"/>
<keyword evidence="10" id="KW-1185">Reference proteome</keyword>
<evidence type="ECO:0000256" key="6">
    <source>
        <dbReference type="ARBA" id="ARBA00022840"/>
    </source>
</evidence>
<dbReference type="Proteomes" id="UP000289691">
    <property type="component" value="Unassembled WGS sequence"/>
</dbReference>
<dbReference type="InterPro" id="IPR050980">
    <property type="entry name" value="2C_sensor_his_kinase"/>
</dbReference>
<keyword evidence="5 9" id="KW-0418">Kinase</keyword>
<name>A0A498KZI6_9EURY</name>
<feature type="transmembrane region" description="Helical" evidence="7">
    <location>
        <begin position="44"/>
        <end position="65"/>
    </location>
</feature>
<dbReference type="InterPro" id="IPR036890">
    <property type="entry name" value="HATPase_C_sf"/>
</dbReference>
<dbReference type="SMART" id="SM00387">
    <property type="entry name" value="HATPase_c"/>
    <property type="match status" value="1"/>
</dbReference>
<evidence type="ECO:0000256" key="2">
    <source>
        <dbReference type="ARBA" id="ARBA00012438"/>
    </source>
</evidence>
<evidence type="ECO:0000256" key="1">
    <source>
        <dbReference type="ARBA" id="ARBA00000085"/>
    </source>
</evidence>
<evidence type="ECO:0000256" key="7">
    <source>
        <dbReference type="SAM" id="Phobius"/>
    </source>
</evidence>
<keyword evidence="7" id="KW-1133">Transmembrane helix</keyword>
<dbReference type="EMBL" id="RDFA01000001">
    <property type="protein sequence ID" value="RXK51450.1"/>
    <property type="molecule type" value="Genomic_DNA"/>
</dbReference>
<evidence type="ECO:0000256" key="3">
    <source>
        <dbReference type="ARBA" id="ARBA00022679"/>
    </source>
</evidence>
<keyword evidence="3" id="KW-0808">Transferase</keyword>
<keyword evidence="7" id="KW-0812">Transmembrane</keyword>
<protein>
    <recommendedName>
        <fullName evidence="2">histidine kinase</fullName>
        <ecNumber evidence="2">2.7.13.3</ecNumber>
    </recommendedName>
</protein>
<dbReference type="Pfam" id="PF02518">
    <property type="entry name" value="HATPase_c"/>
    <property type="match status" value="1"/>
</dbReference>
<comment type="caution">
    <text evidence="9">The sequence shown here is derived from an EMBL/GenBank/DDBJ whole genome shotgun (WGS) entry which is preliminary data.</text>
</comment>
<dbReference type="GO" id="GO:0005524">
    <property type="term" value="F:ATP binding"/>
    <property type="evidence" value="ECO:0007669"/>
    <property type="project" value="UniProtKB-KW"/>
</dbReference>
<evidence type="ECO:0000313" key="10">
    <source>
        <dbReference type="Proteomes" id="UP000289691"/>
    </source>
</evidence>
<evidence type="ECO:0000313" key="9">
    <source>
        <dbReference type="EMBL" id="RXK51450.1"/>
    </source>
</evidence>
<dbReference type="PRINTS" id="PR00344">
    <property type="entry name" value="BCTRLSENSOR"/>
</dbReference>
<feature type="domain" description="Histidine kinase" evidence="8">
    <location>
        <begin position="161"/>
        <end position="357"/>
    </location>
</feature>
<evidence type="ECO:0000256" key="4">
    <source>
        <dbReference type="ARBA" id="ARBA00022741"/>
    </source>
</evidence>
<dbReference type="GO" id="GO:0004673">
    <property type="term" value="F:protein histidine kinase activity"/>
    <property type="evidence" value="ECO:0007669"/>
    <property type="project" value="UniProtKB-EC"/>
</dbReference>
<reference evidence="9 10" key="1">
    <citation type="submission" date="2019-01" db="EMBL/GenBank/DDBJ databases">
        <title>Halorientalis sp. F13-25 a new haloarchaeum isolated from hypersaline water.</title>
        <authorList>
            <person name="Ana D.-V."/>
            <person name="Cristina S.-P."/>
            <person name="Antonio V."/>
        </authorList>
    </citation>
    <scope>NUCLEOTIDE SEQUENCE [LARGE SCALE GENOMIC DNA]</scope>
    <source>
        <strain evidence="9 10">F13-25</strain>
    </source>
</reference>
<sequence length="357" mass="38356">MIGDPEHRRTIGFGVASLVAVSFLLLATNVALILNSDTADVTVAFWLIAPAAVIVLLVAVGVWVRADRDRARYLTRVAAWAFIGAAALGIGGALNGYLNAVESIRLGSTVDLFVGWAAGGLLDGGLIGIYDAERRLERERTEQARQEAEQLAAGLSVVNRVLRHDLRNHATVLEGQVDALDADPESVDTIRRHVDRIVELADQGRQMESVLRTDDRIVVDASDVVERVTSTLDAAHEEATITVTTPDTAPVTVGRMFEVAVENVVENAIVHNDGSTTVVDVTVTNGDGTATVTVCDDGPGIPDHELEMRELSAESALEHSNGLGLWLVDWFVERSEGELRIETDGDGSLVRMDLPQA</sequence>
<dbReference type="InterPro" id="IPR005467">
    <property type="entry name" value="His_kinase_dom"/>
</dbReference>